<proteinExistence type="predicted"/>
<dbReference type="AlphaFoldDB" id="A0A0R2FCI3"/>
<dbReference type="PATRIC" id="fig|1423804.4.peg.410"/>
<evidence type="ECO:0000313" key="1">
    <source>
        <dbReference type="EMBL" id="KRN25190.1"/>
    </source>
</evidence>
<sequence>MSSSYQSPYAALNTDQRFATALKLATQYHLDVSEVMFTYLKVAEPELRQHPNAAGIPDKVQRRIDAQFEQTLKALQSKES</sequence>
<dbReference type="STRING" id="1423804.FD14_GL000378"/>
<protein>
    <submittedName>
        <fullName evidence="1">Uncharacterized protein</fullName>
    </submittedName>
</protein>
<dbReference type="RefSeq" id="WP_054733757.1">
    <property type="nucleotide sequence ID" value="NZ_AYZM01000076.1"/>
</dbReference>
<dbReference type="EMBL" id="AYZM01000076">
    <property type="protein sequence ID" value="KRN25190.1"/>
    <property type="molecule type" value="Genomic_DNA"/>
</dbReference>
<evidence type="ECO:0000313" key="2">
    <source>
        <dbReference type="Proteomes" id="UP000051442"/>
    </source>
</evidence>
<gene>
    <name evidence="1" type="ORF">FD14_GL000378</name>
</gene>
<comment type="caution">
    <text evidence="1">The sequence shown here is derived from an EMBL/GenBank/DDBJ whole genome shotgun (WGS) entry which is preliminary data.</text>
</comment>
<dbReference type="Proteomes" id="UP000051442">
    <property type="component" value="Unassembled WGS sequence"/>
</dbReference>
<dbReference type="OrthoDB" id="2299624at2"/>
<reference evidence="1 2" key="1">
    <citation type="journal article" date="2015" name="Genome Announc.">
        <title>Expanding the biotechnology potential of lactobacilli through comparative genomics of 213 strains and associated genera.</title>
        <authorList>
            <person name="Sun Z."/>
            <person name="Harris H.M."/>
            <person name="McCann A."/>
            <person name="Guo C."/>
            <person name="Argimon S."/>
            <person name="Zhang W."/>
            <person name="Yang X."/>
            <person name="Jeffery I.B."/>
            <person name="Cooney J.C."/>
            <person name="Kagawa T.F."/>
            <person name="Liu W."/>
            <person name="Song Y."/>
            <person name="Salvetti E."/>
            <person name="Wrobel A."/>
            <person name="Rasinkangas P."/>
            <person name="Parkhill J."/>
            <person name="Rea M.C."/>
            <person name="O'Sullivan O."/>
            <person name="Ritari J."/>
            <person name="Douillard F.P."/>
            <person name="Paul Ross R."/>
            <person name="Yang R."/>
            <person name="Briner A.E."/>
            <person name="Felis G.E."/>
            <person name="de Vos W.M."/>
            <person name="Barrangou R."/>
            <person name="Klaenhammer T.R."/>
            <person name="Caufield P.W."/>
            <person name="Cui Y."/>
            <person name="Zhang H."/>
            <person name="O'Toole P.W."/>
        </authorList>
    </citation>
    <scope>NUCLEOTIDE SEQUENCE [LARGE SCALE GENOMIC DNA]</scope>
    <source>
        <strain evidence="1 2">DSM 23365</strain>
    </source>
</reference>
<accession>A0A0R2FCI3</accession>
<name>A0A0R2FCI3_9LACO</name>
<keyword evidence="2" id="KW-1185">Reference proteome</keyword>
<organism evidence="1 2">
    <name type="scientific">Secundilactobacillus similis DSM 23365 = JCM 2765</name>
    <dbReference type="NCBI Taxonomy" id="1423804"/>
    <lineage>
        <taxon>Bacteria</taxon>
        <taxon>Bacillati</taxon>
        <taxon>Bacillota</taxon>
        <taxon>Bacilli</taxon>
        <taxon>Lactobacillales</taxon>
        <taxon>Lactobacillaceae</taxon>
        <taxon>Secundilactobacillus</taxon>
    </lineage>
</organism>